<protein>
    <submittedName>
        <fullName evidence="2">Uncharacterized protein</fullName>
    </submittedName>
</protein>
<feature type="transmembrane region" description="Helical" evidence="1">
    <location>
        <begin position="6"/>
        <end position="23"/>
    </location>
</feature>
<keyword evidence="1" id="KW-0812">Transmembrane</keyword>
<organism evidence="2 3">
    <name type="scientific">Dyella japonica</name>
    <dbReference type="NCBI Taxonomy" id="231455"/>
    <lineage>
        <taxon>Bacteria</taxon>
        <taxon>Pseudomonadati</taxon>
        <taxon>Pseudomonadota</taxon>
        <taxon>Gammaproteobacteria</taxon>
        <taxon>Lysobacterales</taxon>
        <taxon>Rhodanobacteraceae</taxon>
        <taxon>Dyella</taxon>
    </lineage>
</organism>
<comment type="caution">
    <text evidence="2">The sequence shown here is derived from an EMBL/GenBank/DDBJ whole genome shotgun (WGS) entry which is preliminary data.</text>
</comment>
<evidence type="ECO:0000256" key="1">
    <source>
        <dbReference type="SAM" id="Phobius"/>
    </source>
</evidence>
<sequence length="117" mass="13132">MKLHVIYGGVILLLLGAIAYLLYRDLDRAITLGKRDLQMGTLEVENRQLLSAFSVLARDKTKNDVVSAMTQYGKQNPYEKHGCVWVGNLVMEFSPEQKLVNVSPTMFSGEPAPCFLR</sequence>
<accession>A0ABV2K1L0</accession>
<keyword evidence="1" id="KW-1133">Transmembrane helix</keyword>
<dbReference type="Proteomes" id="UP001549184">
    <property type="component" value="Unassembled WGS sequence"/>
</dbReference>
<evidence type="ECO:0000313" key="2">
    <source>
        <dbReference type="EMBL" id="MET3653928.1"/>
    </source>
</evidence>
<evidence type="ECO:0000313" key="3">
    <source>
        <dbReference type="Proteomes" id="UP001549184"/>
    </source>
</evidence>
<proteinExistence type="predicted"/>
<dbReference type="EMBL" id="JBEPMU010000006">
    <property type="protein sequence ID" value="MET3653928.1"/>
    <property type="molecule type" value="Genomic_DNA"/>
</dbReference>
<gene>
    <name evidence="2" type="ORF">ABIC75_003666</name>
</gene>
<name>A0ABV2K1L0_9GAMM</name>
<reference evidence="2 3" key="1">
    <citation type="submission" date="2024-06" db="EMBL/GenBank/DDBJ databases">
        <title>Sorghum-associated microbial communities from plants grown in Nebraska, USA.</title>
        <authorList>
            <person name="Schachtman D."/>
        </authorList>
    </citation>
    <scope>NUCLEOTIDE SEQUENCE [LARGE SCALE GENOMIC DNA]</scope>
    <source>
        <strain evidence="2 3">1073</strain>
    </source>
</reference>
<keyword evidence="3" id="KW-1185">Reference proteome</keyword>
<keyword evidence="1" id="KW-0472">Membrane</keyword>